<keyword evidence="6 13" id="KW-1133">Transmembrane helix</keyword>
<protein>
    <submittedName>
        <fullName evidence="15">Stearoyl-CoA 9-desaturase</fullName>
    </submittedName>
</protein>
<evidence type="ECO:0000256" key="1">
    <source>
        <dbReference type="ARBA" id="ARBA00004141"/>
    </source>
</evidence>
<dbReference type="GO" id="GO:0016717">
    <property type="term" value="F:oxidoreductase activity, acting on paired donors, with oxidation of a pair of donors resulting in the reduction of molecular oxygen to two molecules of water"/>
    <property type="evidence" value="ECO:0007669"/>
    <property type="project" value="InterPro"/>
</dbReference>
<evidence type="ECO:0000256" key="6">
    <source>
        <dbReference type="ARBA" id="ARBA00022989"/>
    </source>
</evidence>
<evidence type="ECO:0000256" key="13">
    <source>
        <dbReference type="SAM" id="Phobius"/>
    </source>
</evidence>
<name>A0A2L0F660_SORCE</name>
<dbReference type="EMBL" id="CP012673">
    <property type="protein sequence ID" value="AUX47078.1"/>
    <property type="molecule type" value="Genomic_DNA"/>
</dbReference>
<feature type="transmembrane region" description="Helical" evidence="13">
    <location>
        <begin position="21"/>
        <end position="43"/>
    </location>
</feature>
<evidence type="ECO:0000256" key="4">
    <source>
        <dbReference type="ARBA" id="ARBA00022692"/>
    </source>
</evidence>
<evidence type="ECO:0000256" key="7">
    <source>
        <dbReference type="ARBA" id="ARBA00023002"/>
    </source>
</evidence>
<comment type="similarity">
    <text evidence="2">Belongs to the fatty acid desaturase type 2 family.</text>
</comment>
<keyword evidence="7" id="KW-0560">Oxidoreductase</keyword>
<keyword evidence="3" id="KW-0444">Lipid biosynthesis</keyword>
<gene>
    <name evidence="15" type="ORF">SOCE26_085900</name>
</gene>
<dbReference type="PANTHER" id="PTHR11351">
    <property type="entry name" value="ACYL-COA DESATURASE"/>
    <property type="match status" value="1"/>
</dbReference>
<accession>A0A2L0F660</accession>
<keyword evidence="11" id="KW-0275">Fatty acid biosynthesis</keyword>
<feature type="region of interest" description="Disordered" evidence="12">
    <location>
        <begin position="298"/>
        <end position="320"/>
    </location>
</feature>
<evidence type="ECO:0000256" key="2">
    <source>
        <dbReference type="ARBA" id="ARBA00008749"/>
    </source>
</evidence>
<evidence type="ECO:0000256" key="9">
    <source>
        <dbReference type="ARBA" id="ARBA00023098"/>
    </source>
</evidence>
<dbReference type="Pfam" id="PF00487">
    <property type="entry name" value="FA_desaturase"/>
    <property type="match status" value="1"/>
</dbReference>
<organism evidence="15 16">
    <name type="scientific">Sorangium cellulosum</name>
    <name type="common">Polyangium cellulosum</name>
    <dbReference type="NCBI Taxonomy" id="56"/>
    <lineage>
        <taxon>Bacteria</taxon>
        <taxon>Pseudomonadati</taxon>
        <taxon>Myxococcota</taxon>
        <taxon>Polyangia</taxon>
        <taxon>Polyangiales</taxon>
        <taxon>Polyangiaceae</taxon>
        <taxon>Sorangium</taxon>
    </lineage>
</organism>
<dbReference type="InterPro" id="IPR005804">
    <property type="entry name" value="FA_desaturase_dom"/>
</dbReference>
<dbReference type="Proteomes" id="UP000238348">
    <property type="component" value="Chromosome"/>
</dbReference>
<evidence type="ECO:0000313" key="16">
    <source>
        <dbReference type="Proteomes" id="UP000238348"/>
    </source>
</evidence>
<evidence type="ECO:0000256" key="12">
    <source>
        <dbReference type="SAM" id="MobiDB-lite"/>
    </source>
</evidence>
<feature type="transmembrane region" description="Helical" evidence="13">
    <location>
        <begin position="163"/>
        <end position="179"/>
    </location>
</feature>
<keyword evidence="9" id="KW-0443">Lipid metabolism</keyword>
<dbReference type="AlphaFoldDB" id="A0A2L0F660"/>
<keyword evidence="4 13" id="KW-0812">Transmembrane</keyword>
<dbReference type="GO" id="GO:0016020">
    <property type="term" value="C:membrane"/>
    <property type="evidence" value="ECO:0007669"/>
    <property type="project" value="UniProtKB-SubCell"/>
</dbReference>
<evidence type="ECO:0000256" key="10">
    <source>
        <dbReference type="ARBA" id="ARBA00023136"/>
    </source>
</evidence>
<evidence type="ECO:0000256" key="11">
    <source>
        <dbReference type="ARBA" id="ARBA00023160"/>
    </source>
</evidence>
<comment type="subcellular location">
    <subcellularLocation>
        <location evidence="1">Membrane</location>
        <topology evidence="1">Multi-pass membrane protein</topology>
    </subcellularLocation>
</comment>
<dbReference type="PANTHER" id="PTHR11351:SF31">
    <property type="entry name" value="DESATURASE 1, ISOFORM A-RELATED"/>
    <property type="match status" value="1"/>
</dbReference>
<dbReference type="GO" id="GO:0006633">
    <property type="term" value="P:fatty acid biosynthetic process"/>
    <property type="evidence" value="ECO:0007669"/>
    <property type="project" value="UniProtKB-KW"/>
</dbReference>
<dbReference type="InterPro" id="IPR015876">
    <property type="entry name" value="Acyl-CoA_DS"/>
</dbReference>
<evidence type="ECO:0000259" key="14">
    <source>
        <dbReference type="Pfam" id="PF00487"/>
    </source>
</evidence>
<proteinExistence type="inferred from homology"/>
<keyword evidence="8" id="KW-0408">Iron</keyword>
<evidence type="ECO:0000313" key="15">
    <source>
        <dbReference type="EMBL" id="AUX47078.1"/>
    </source>
</evidence>
<dbReference type="PRINTS" id="PR00075">
    <property type="entry name" value="FACDDSATRASE"/>
</dbReference>
<evidence type="ECO:0000256" key="3">
    <source>
        <dbReference type="ARBA" id="ARBA00022516"/>
    </source>
</evidence>
<evidence type="ECO:0000256" key="5">
    <source>
        <dbReference type="ARBA" id="ARBA00022832"/>
    </source>
</evidence>
<sequence>MTQAPASSPTRVVVPKQRLGLGQYFNALGIVAIHVGTVVAIVRGATWKLAALAAATYFVRMFAITAVYHRYFSHRSYKTSRGLQFLLALLGTTATQKGPLWWGGTHRLHHKYSDTERDVHSPLRRGFWHAHMGWWLGREHEDLDLKRIPDFAGFPELRWLDRFHVVGPLGMIALLFLFGGYDAFLWGYVVSTCALMHGTFTINSLAHVFGSRRYATTDTSRNNFWLALITLGEGWHNNHHHYMSSANQGFFWWEIDVSFYILRGMEKLGLIWELRTAPAHVMRKNLLKDVGERSPLLAPQTAPVEPHDAPPLGQPSLGDV</sequence>
<keyword evidence="5" id="KW-0276">Fatty acid metabolism</keyword>
<keyword evidence="10 13" id="KW-0472">Membrane</keyword>
<dbReference type="RefSeq" id="WP_234022946.1">
    <property type="nucleotide sequence ID" value="NZ_CP012673.1"/>
</dbReference>
<reference evidence="15 16" key="1">
    <citation type="submission" date="2015-09" db="EMBL/GenBank/DDBJ databases">
        <title>Sorangium comparison.</title>
        <authorList>
            <person name="Zaburannyi N."/>
            <person name="Bunk B."/>
            <person name="Overmann J."/>
            <person name="Mueller R."/>
        </authorList>
    </citation>
    <scope>NUCLEOTIDE SEQUENCE [LARGE SCALE GENOMIC DNA]</scope>
    <source>
        <strain evidence="15 16">So ce26</strain>
    </source>
</reference>
<feature type="transmembrane region" description="Helical" evidence="13">
    <location>
        <begin position="49"/>
        <end position="68"/>
    </location>
</feature>
<feature type="domain" description="Fatty acid desaturase" evidence="14">
    <location>
        <begin position="46"/>
        <end position="244"/>
    </location>
</feature>
<dbReference type="CDD" id="cd03505">
    <property type="entry name" value="Delta9-FADS-like"/>
    <property type="match status" value="1"/>
</dbReference>
<evidence type="ECO:0000256" key="8">
    <source>
        <dbReference type="ARBA" id="ARBA00023004"/>
    </source>
</evidence>